<evidence type="ECO:0000256" key="3">
    <source>
        <dbReference type="ARBA" id="ARBA00022669"/>
    </source>
</evidence>
<keyword evidence="3 13" id="KW-0147">Chitin-binding</keyword>
<comment type="catalytic activity">
    <reaction evidence="1">
        <text>Random endo-hydrolysis of N-acetyl-beta-D-glucosaminide (1-&gt;4)-beta-linkages in chitin and chitodextrins.</text>
        <dbReference type="EC" id="3.2.1.14"/>
    </reaction>
</comment>
<evidence type="ECO:0000259" key="15">
    <source>
        <dbReference type="PROSITE" id="PS50941"/>
    </source>
</evidence>
<dbReference type="PROSITE" id="PS00026">
    <property type="entry name" value="CHIT_BIND_I_1"/>
    <property type="match status" value="1"/>
</dbReference>
<dbReference type="InterPro" id="IPR023346">
    <property type="entry name" value="Lysozyme-like_dom_sf"/>
</dbReference>
<dbReference type="CDD" id="cd00035">
    <property type="entry name" value="ChtBD1"/>
    <property type="match status" value="1"/>
</dbReference>
<dbReference type="GO" id="GO:0006032">
    <property type="term" value="P:chitin catabolic process"/>
    <property type="evidence" value="ECO:0007669"/>
    <property type="project" value="UniProtKB-KW"/>
</dbReference>
<dbReference type="Pfam" id="PF00182">
    <property type="entry name" value="Glyco_hydro_19"/>
    <property type="match status" value="1"/>
</dbReference>
<dbReference type="PROSITE" id="PS00773">
    <property type="entry name" value="CHITINASE_19_1"/>
    <property type="match status" value="1"/>
</dbReference>
<dbReference type="SMART" id="SM00270">
    <property type="entry name" value="ChtBD1"/>
    <property type="match status" value="1"/>
</dbReference>
<evidence type="ECO:0000256" key="14">
    <source>
        <dbReference type="SAM" id="SignalP"/>
    </source>
</evidence>
<dbReference type="InterPro" id="IPR018371">
    <property type="entry name" value="Chitin-binding_1_CS"/>
</dbReference>
<feature type="disulfide bond" evidence="12 13">
    <location>
        <begin position="29"/>
        <end position="41"/>
    </location>
</feature>
<dbReference type="GO" id="GO:0008061">
    <property type="term" value="F:chitin binding"/>
    <property type="evidence" value="ECO:0007669"/>
    <property type="project" value="UniProtKB-UniRule"/>
</dbReference>
<dbReference type="GO" id="GO:0006952">
    <property type="term" value="P:defense response"/>
    <property type="evidence" value="ECO:0007669"/>
    <property type="project" value="UniProtKB-KW"/>
</dbReference>
<evidence type="ECO:0000256" key="9">
    <source>
        <dbReference type="ARBA" id="ARBA00023277"/>
    </source>
</evidence>
<feature type="domain" description="Chitin-binding type-1" evidence="15">
    <location>
        <begin position="24"/>
        <end position="59"/>
    </location>
</feature>
<feature type="disulfide bond" evidence="12 13">
    <location>
        <begin position="34"/>
        <end position="48"/>
    </location>
</feature>
<keyword evidence="11" id="KW-0624">Polysaccharide degradation</keyword>
<sequence length="286" mass="30740">MTIKLITILLVGVLAGALPGPALAQNCGCSASVCCSQYGYCGTTKDYCGAGCLAGPCYSSSSSSGGGVSVSDIVTEDFFNGILDQASQKCPGRSFYTRSAFLRAVNSYPGFGQGGSADDSKREIAAFFAHVTSLTDRKNFHMVRFGYFDFCSVEATNSNSSENFCDTSSTKYDCAPGKSYYGRGPIQITWNYNYGAAGESIGVDCLNNPELVANDSVVSFKTALWFWMNYVHPAIGQGFGATINALNPEACDGENKIAKARLNFYQEYCNQLGVSTGYYYNKVHIF</sequence>
<evidence type="ECO:0000256" key="11">
    <source>
        <dbReference type="ARBA" id="ARBA00023326"/>
    </source>
</evidence>
<dbReference type="CDD" id="cd00325">
    <property type="entry name" value="chitinase_GH19"/>
    <property type="match status" value="1"/>
</dbReference>
<dbReference type="SUPFAM" id="SSF53955">
    <property type="entry name" value="Lysozyme-like"/>
    <property type="match status" value="1"/>
</dbReference>
<dbReference type="SUPFAM" id="SSF57016">
    <property type="entry name" value="Plant lectins/antimicrobial peptides"/>
    <property type="match status" value="1"/>
</dbReference>
<dbReference type="PANTHER" id="PTHR22595">
    <property type="entry name" value="CHITINASE-RELATED"/>
    <property type="match status" value="1"/>
</dbReference>
<feature type="signal peptide" evidence="14">
    <location>
        <begin position="1"/>
        <end position="24"/>
    </location>
</feature>
<dbReference type="GO" id="GO:0016998">
    <property type="term" value="P:cell wall macromolecule catabolic process"/>
    <property type="evidence" value="ECO:0007669"/>
    <property type="project" value="InterPro"/>
</dbReference>
<feature type="chain" id="PRO_5019418462" description="chitinase" evidence="14">
    <location>
        <begin position="25"/>
        <end position="286"/>
    </location>
</feature>
<keyword evidence="5" id="KW-0378">Hydrolase</keyword>
<dbReference type="Pfam" id="PF00187">
    <property type="entry name" value="Chitin_bind_1"/>
    <property type="match status" value="1"/>
</dbReference>
<evidence type="ECO:0000256" key="5">
    <source>
        <dbReference type="ARBA" id="ARBA00022801"/>
    </source>
</evidence>
<evidence type="ECO:0000256" key="7">
    <source>
        <dbReference type="ARBA" id="ARBA00023024"/>
    </source>
</evidence>
<dbReference type="PANTHER" id="PTHR22595:SF194">
    <property type="entry name" value="CHITINASE FAMILY PROTEIN"/>
    <property type="match status" value="1"/>
</dbReference>
<dbReference type="InterPro" id="IPR001002">
    <property type="entry name" value="Chitin-bd_1"/>
</dbReference>
<dbReference type="Gene3D" id="1.10.530.10">
    <property type="match status" value="1"/>
</dbReference>
<dbReference type="PRINTS" id="PR00451">
    <property type="entry name" value="CHITINBINDNG"/>
</dbReference>
<dbReference type="InterPro" id="IPR000726">
    <property type="entry name" value="Glyco_hydro_19_cat"/>
</dbReference>
<dbReference type="Proteomes" id="UP000288805">
    <property type="component" value="Unassembled WGS sequence"/>
</dbReference>
<evidence type="ECO:0000256" key="6">
    <source>
        <dbReference type="ARBA" id="ARBA00022821"/>
    </source>
</evidence>
<dbReference type="GO" id="GO:0000272">
    <property type="term" value="P:polysaccharide catabolic process"/>
    <property type="evidence" value="ECO:0007669"/>
    <property type="project" value="UniProtKB-KW"/>
</dbReference>
<dbReference type="InterPro" id="IPR016283">
    <property type="entry name" value="Glyco_hydro_19"/>
</dbReference>
<evidence type="ECO:0000256" key="12">
    <source>
        <dbReference type="PIRSR" id="PIRSR001060-2"/>
    </source>
</evidence>
<evidence type="ECO:0000256" key="2">
    <source>
        <dbReference type="ARBA" id="ARBA00012729"/>
    </source>
</evidence>
<name>A0A438DFM8_VITVI</name>
<keyword evidence="6" id="KW-0611">Plant defense</keyword>
<evidence type="ECO:0000256" key="13">
    <source>
        <dbReference type="PROSITE-ProRule" id="PRU00261"/>
    </source>
</evidence>
<evidence type="ECO:0000256" key="4">
    <source>
        <dbReference type="ARBA" id="ARBA00022729"/>
    </source>
</evidence>
<evidence type="ECO:0000313" key="16">
    <source>
        <dbReference type="EMBL" id="RVW34273.1"/>
    </source>
</evidence>
<gene>
    <name evidence="16" type="primary">EP3_12</name>
    <name evidence="16" type="ORF">CK203_092973</name>
</gene>
<keyword evidence="8 12" id="KW-1015">Disulfide bond</keyword>
<keyword evidence="4 14" id="KW-0732">Signal</keyword>
<dbReference type="GO" id="GO:0008843">
    <property type="term" value="F:endochitinase activity"/>
    <property type="evidence" value="ECO:0007669"/>
    <property type="project" value="UniProtKB-EC"/>
</dbReference>
<dbReference type="PIRSF" id="PIRSF001060">
    <property type="entry name" value="Endochitinase"/>
    <property type="match status" value="1"/>
</dbReference>
<dbReference type="PROSITE" id="PS50941">
    <property type="entry name" value="CHIT_BIND_I_2"/>
    <property type="match status" value="1"/>
</dbReference>
<dbReference type="EC" id="3.2.1.14" evidence="2"/>
<organism evidence="16 17">
    <name type="scientific">Vitis vinifera</name>
    <name type="common">Grape</name>
    <dbReference type="NCBI Taxonomy" id="29760"/>
    <lineage>
        <taxon>Eukaryota</taxon>
        <taxon>Viridiplantae</taxon>
        <taxon>Streptophyta</taxon>
        <taxon>Embryophyta</taxon>
        <taxon>Tracheophyta</taxon>
        <taxon>Spermatophyta</taxon>
        <taxon>Magnoliopsida</taxon>
        <taxon>eudicotyledons</taxon>
        <taxon>Gunneridae</taxon>
        <taxon>Pentapetalae</taxon>
        <taxon>rosids</taxon>
        <taxon>Vitales</taxon>
        <taxon>Vitaceae</taxon>
        <taxon>Viteae</taxon>
        <taxon>Vitis</taxon>
    </lineage>
</organism>
<evidence type="ECO:0000256" key="1">
    <source>
        <dbReference type="ARBA" id="ARBA00000822"/>
    </source>
</evidence>
<reference evidence="16 17" key="1">
    <citation type="journal article" date="2018" name="PLoS Genet.">
        <title>Population sequencing reveals clonal diversity and ancestral inbreeding in the grapevine cultivar Chardonnay.</title>
        <authorList>
            <person name="Roach M.J."/>
            <person name="Johnson D.L."/>
            <person name="Bohlmann J."/>
            <person name="van Vuuren H.J."/>
            <person name="Jones S.J."/>
            <person name="Pretorius I.S."/>
            <person name="Schmidt S.A."/>
            <person name="Borneman A.R."/>
        </authorList>
    </citation>
    <scope>NUCLEOTIDE SEQUENCE [LARGE SCALE GENOMIC DNA]</scope>
    <source>
        <strain evidence="17">cv. Chardonnay</strain>
        <tissue evidence="16">Leaf</tissue>
    </source>
</reference>
<accession>A0A438DFM8</accession>
<evidence type="ECO:0000256" key="10">
    <source>
        <dbReference type="ARBA" id="ARBA00023295"/>
    </source>
</evidence>
<dbReference type="AlphaFoldDB" id="A0A438DFM8"/>
<evidence type="ECO:0000313" key="17">
    <source>
        <dbReference type="Proteomes" id="UP000288805"/>
    </source>
</evidence>
<keyword evidence="9" id="KW-0119">Carbohydrate metabolism</keyword>
<evidence type="ECO:0000256" key="8">
    <source>
        <dbReference type="ARBA" id="ARBA00023157"/>
    </source>
</evidence>
<dbReference type="InterPro" id="IPR036861">
    <property type="entry name" value="Endochitinase-like_sf"/>
</dbReference>
<keyword evidence="10" id="KW-0326">Glycosidase</keyword>
<dbReference type="FunFam" id="3.30.60.10:FF:000002">
    <property type="entry name" value="Chitinase B"/>
    <property type="match status" value="1"/>
</dbReference>
<feature type="disulfide bond" evidence="12">
    <location>
        <begin position="90"/>
        <end position="151"/>
    </location>
</feature>
<comment type="caution">
    <text evidence="16">The sequence shown here is derived from an EMBL/GenBank/DDBJ whole genome shotgun (WGS) entry which is preliminary data.</text>
</comment>
<comment type="caution">
    <text evidence="13">Lacks conserved residue(s) required for the propagation of feature annotation.</text>
</comment>
<feature type="disulfide bond" evidence="12">
    <location>
        <begin position="165"/>
        <end position="174"/>
    </location>
</feature>
<dbReference type="EMBL" id="QGNW01001646">
    <property type="protein sequence ID" value="RVW34273.1"/>
    <property type="molecule type" value="Genomic_DNA"/>
</dbReference>
<keyword evidence="7" id="KW-0146">Chitin degradation</keyword>
<proteinExistence type="predicted"/>
<dbReference type="Gene3D" id="3.30.20.10">
    <property type="entry name" value="Endochitinase, domain 2"/>
    <property type="match status" value="1"/>
</dbReference>
<dbReference type="FunFam" id="3.30.20.10:FF:000001">
    <property type="entry name" value="Endochitinase (Chitinase)"/>
    <property type="match status" value="1"/>
</dbReference>
<protein>
    <recommendedName>
        <fullName evidence="2">chitinase</fullName>
        <ecNumber evidence="2">3.2.1.14</ecNumber>
    </recommendedName>
</protein>
<dbReference type="PROSITE" id="PS00774">
    <property type="entry name" value="CHITINASE_19_2"/>
    <property type="match status" value="1"/>
</dbReference>
<dbReference type="Gene3D" id="3.30.60.10">
    <property type="entry name" value="Endochitinase-like"/>
    <property type="match status" value="1"/>
</dbReference>